<accession>A0A0A9A013</accession>
<evidence type="ECO:0000313" key="1">
    <source>
        <dbReference type="EMBL" id="JAD42345.1"/>
    </source>
</evidence>
<protein>
    <submittedName>
        <fullName evidence="1">Uncharacterized protein</fullName>
    </submittedName>
</protein>
<organism evidence="1">
    <name type="scientific">Arundo donax</name>
    <name type="common">Giant reed</name>
    <name type="synonym">Donax arundinaceus</name>
    <dbReference type="NCBI Taxonomy" id="35708"/>
    <lineage>
        <taxon>Eukaryota</taxon>
        <taxon>Viridiplantae</taxon>
        <taxon>Streptophyta</taxon>
        <taxon>Embryophyta</taxon>
        <taxon>Tracheophyta</taxon>
        <taxon>Spermatophyta</taxon>
        <taxon>Magnoliopsida</taxon>
        <taxon>Liliopsida</taxon>
        <taxon>Poales</taxon>
        <taxon>Poaceae</taxon>
        <taxon>PACMAD clade</taxon>
        <taxon>Arundinoideae</taxon>
        <taxon>Arundineae</taxon>
        <taxon>Arundo</taxon>
    </lineage>
</organism>
<sequence>MMAKLSSPKIINVKSLVVEFFYTKAKKLDPRYNDQDPSLKDLLRDVDQYDLYQDQDQDHLLTIMKRFYPNAFAMQMFLHLLYLNPYMSKCEQPKLYQRQANITVLLQ</sequence>
<dbReference type="EMBL" id="GBRH01255550">
    <property type="protein sequence ID" value="JAD42345.1"/>
    <property type="molecule type" value="Transcribed_RNA"/>
</dbReference>
<proteinExistence type="predicted"/>
<reference evidence="1" key="2">
    <citation type="journal article" date="2015" name="Data Brief">
        <title>Shoot transcriptome of the giant reed, Arundo donax.</title>
        <authorList>
            <person name="Barrero R.A."/>
            <person name="Guerrero F.D."/>
            <person name="Moolhuijzen P."/>
            <person name="Goolsby J.A."/>
            <person name="Tidwell J."/>
            <person name="Bellgard S.E."/>
            <person name="Bellgard M.I."/>
        </authorList>
    </citation>
    <scope>NUCLEOTIDE SEQUENCE</scope>
    <source>
        <tissue evidence="1">Shoot tissue taken approximately 20 cm above the soil surface</tissue>
    </source>
</reference>
<name>A0A0A9A013_ARUDO</name>
<reference evidence="1" key="1">
    <citation type="submission" date="2014-09" db="EMBL/GenBank/DDBJ databases">
        <authorList>
            <person name="Magalhaes I.L.F."/>
            <person name="Oliveira U."/>
            <person name="Santos F.R."/>
            <person name="Vidigal T.H.D.A."/>
            <person name="Brescovit A.D."/>
            <person name="Santos A.J."/>
        </authorList>
    </citation>
    <scope>NUCLEOTIDE SEQUENCE</scope>
    <source>
        <tissue evidence="1">Shoot tissue taken approximately 20 cm above the soil surface</tissue>
    </source>
</reference>
<dbReference type="AlphaFoldDB" id="A0A0A9A013"/>